<sequence>MVALAVQIASNGVSTSGVLYARNPVFTMHLSPPLEWTYHEGETYKKPAKQLKVLKETKQTNIDDIH</sequence>
<dbReference type="WBParaSite" id="EEL_0000087501-mRNA-1">
    <property type="protein sequence ID" value="EEL_0000087501-mRNA-1"/>
    <property type="gene ID" value="EEL_0000087501"/>
</dbReference>
<name>A0A0R3RHF4_9BILA</name>
<evidence type="ECO:0000313" key="2">
    <source>
        <dbReference type="WBParaSite" id="EEL_0000087501-mRNA-1"/>
    </source>
</evidence>
<evidence type="ECO:0000313" key="1">
    <source>
        <dbReference type="Proteomes" id="UP000050640"/>
    </source>
</evidence>
<dbReference type="Proteomes" id="UP000050640">
    <property type="component" value="Unplaced"/>
</dbReference>
<dbReference type="AlphaFoldDB" id="A0A0R3RHF4"/>
<protein>
    <submittedName>
        <fullName evidence="2">Transposase</fullName>
    </submittedName>
</protein>
<organism evidence="1 2">
    <name type="scientific">Elaeophora elaphi</name>
    <dbReference type="NCBI Taxonomy" id="1147741"/>
    <lineage>
        <taxon>Eukaryota</taxon>
        <taxon>Metazoa</taxon>
        <taxon>Ecdysozoa</taxon>
        <taxon>Nematoda</taxon>
        <taxon>Chromadorea</taxon>
        <taxon>Rhabditida</taxon>
        <taxon>Spirurina</taxon>
        <taxon>Spiruromorpha</taxon>
        <taxon>Filarioidea</taxon>
        <taxon>Onchocercidae</taxon>
        <taxon>Elaeophora</taxon>
    </lineage>
</organism>
<proteinExistence type="predicted"/>
<keyword evidence="1" id="KW-1185">Reference proteome</keyword>
<accession>A0A0R3RHF4</accession>
<reference evidence="2" key="1">
    <citation type="submission" date="2017-02" db="UniProtKB">
        <authorList>
            <consortium name="WormBaseParasite"/>
        </authorList>
    </citation>
    <scope>IDENTIFICATION</scope>
</reference>